<dbReference type="Pfam" id="PF02873">
    <property type="entry name" value="MurB_C"/>
    <property type="match status" value="1"/>
</dbReference>
<dbReference type="GO" id="GO:0051301">
    <property type="term" value="P:cell division"/>
    <property type="evidence" value="ECO:0007669"/>
    <property type="project" value="UniProtKB-KW"/>
</dbReference>
<comment type="function">
    <text evidence="2 16">Cell wall formation.</text>
</comment>
<evidence type="ECO:0000256" key="14">
    <source>
        <dbReference type="ARBA" id="ARBA00023316"/>
    </source>
</evidence>
<evidence type="ECO:0000256" key="15">
    <source>
        <dbReference type="ARBA" id="ARBA00048914"/>
    </source>
</evidence>
<feature type="active site" description="Proton donor" evidence="16">
    <location>
        <position position="216"/>
    </location>
</feature>
<dbReference type="PATRIC" id="fig|1619044.3.peg.1020"/>
<evidence type="ECO:0000256" key="6">
    <source>
        <dbReference type="ARBA" id="ARBA00022618"/>
    </source>
</evidence>
<dbReference type="GO" id="GO:0009252">
    <property type="term" value="P:peptidoglycan biosynthetic process"/>
    <property type="evidence" value="ECO:0007669"/>
    <property type="project" value="UniProtKB-UniRule"/>
</dbReference>
<dbReference type="GO" id="GO:0008762">
    <property type="term" value="F:UDP-N-acetylmuramate dehydrogenase activity"/>
    <property type="evidence" value="ECO:0007669"/>
    <property type="project" value="UniProtKB-UniRule"/>
</dbReference>
<dbReference type="SUPFAM" id="SSF56194">
    <property type="entry name" value="Uridine diphospho-N-Acetylenolpyruvylglucosamine reductase, MurB, C-terminal domain"/>
    <property type="match status" value="1"/>
</dbReference>
<dbReference type="GO" id="GO:0071949">
    <property type="term" value="F:FAD binding"/>
    <property type="evidence" value="ECO:0007669"/>
    <property type="project" value="InterPro"/>
</dbReference>
<dbReference type="EMBL" id="LCRX01000014">
    <property type="protein sequence ID" value="KKW41691.1"/>
    <property type="molecule type" value="Genomic_DNA"/>
</dbReference>
<proteinExistence type="inferred from homology"/>
<keyword evidence="6 16" id="KW-0132">Cell division</keyword>
<evidence type="ECO:0000256" key="9">
    <source>
        <dbReference type="ARBA" id="ARBA00022857"/>
    </source>
</evidence>
<dbReference type="Gene3D" id="3.30.43.10">
    <property type="entry name" value="Uridine Diphospho-n-acetylenolpyruvylglucosamine Reductase, domain 2"/>
    <property type="match status" value="1"/>
</dbReference>
<dbReference type="GO" id="GO:0008360">
    <property type="term" value="P:regulation of cell shape"/>
    <property type="evidence" value="ECO:0007669"/>
    <property type="project" value="UniProtKB-KW"/>
</dbReference>
<evidence type="ECO:0000256" key="5">
    <source>
        <dbReference type="ARBA" id="ARBA00022490"/>
    </source>
</evidence>
<keyword evidence="13 16" id="KW-0131">Cell cycle</keyword>
<keyword evidence="5 16" id="KW-0963">Cytoplasm</keyword>
<dbReference type="Proteomes" id="UP000033870">
    <property type="component" value="Unassembled WGS sequence"/>
</dbReference>
<dbReference type="SUPFAM" id="SSF56176">
    <property type="entry name" value="FAD-binding/transporter-associated domain-like"/>
    <property type="match status" value="1"/>
</dbReference>
<keyword evidence="11 16" id="KW-0573">Peptidoglycan synthesis</keyword>
<dbReference type="Gene3D" id="3.90.78.10">
    <property type="entry name" value="UDP-N-acetylenolpyruvoylglucosamine reductase, C-terminal domain"/>
    <property type="match status" value="1"/>
</dbReference>
<keyword evidence="14 16" id="KW-0961">Cell wall biogenesis/degradation</keyword>
<evidence type="ECO:0000256" key="11">
    <source>
        <dbReference type="ARBA" id="ARBA00022984"/>
    </source>
</evidence>
<dbReference type="UniPathway" id="UPA00219"/>
<evidence type="ECO:0000256" key="1">
    <source>
        <dbReference type="ARBA" id="ARBA00001974"/>
    </source>
</evidence>
<accession>A0A0G1YEQ0</accession>
<keyword evidence="9 16" id="KW-0521">NADP</keyword>
<dbReference type="STRING" id="1619044.UY92_C0014G0016"/>
<comment type="catalytic activity">
    <reaction evidence="15 16">
        <text>UDP-N-acetyl-alpha-D-muramate + NADP(+) = UDP-N-acetyl-3-O-(1-carboxyvinyl)-alpha-D-glucosamine + NADPH + H(+)</text>
        <dbReference type="Rhea" id="RHEA:12248"/>
        <dbReference type="ChEBI" id="CHEBI:15378"/>
        <dbReference type="ChEBI" id="CHEBI:57783"/>
        <dbReference type="ChEBI" id="CHEBI:58349"/>
        <dbReference type="ChEBI" id="CHEBI:68483"/>
        <dbReference type="ChEBI" id="CHEBI:70757"/>
        <dbReference type="EC" id="1.3.1.98"/>
    </reaction>
</comment>
<dbReference type="Pfam" id="PF01565">
    <property type="entry name" value="FAD_binding_4"/>
    <property type="match status" value="1"/>
</dbReference>
<dbReference type="InterPro" id="IPR036318">
    <property type="entry name" value="FAD-bd_PCMH-like_sf"/>
</dbReference>
<dbReference type="GO" id="GO:0005829">
    <property type="term" value="C:cytosol"/>
    <property type="evidence" value="ECO:0007669"/>
    <property type="project" value="TreeGrafter"/>
</dbReference>
<dbReference type="EC" id="1.3.1.98" evidence="16"/>
<dbReference type="NCBIfam" id="TIGR00179">
    <property type="entry name" value="murB"/>
    <property type="match status" value="1"/>
</dbReference>
<protein>
    <recommendedName>
        <fullName evidence="16">UDP-N-acetylenolpyruvoylglucosamine reductase</fullName>
        <ecNumber evidence="16">1.3.1.98</ecNumber>
    </recommendedName>
    <alternativeName>
        <fullName evidence="16">UDP-N-acetylmuramate dehydrogenase</fullName>
    </alternativeName>
</protein>
<keyword evidence="12 16" id="KW-0560">Oxidoreductase</keyword>
<comment type="pathway">
    <text evidence="4 16">Cell wall biogenesis; peptidoglycan biosynthesis.</text>
</comment>
<evidence type="ECO:0000259" key="17">
    <source>
        <dbReference type="PROSITE" id="PS51387"/>
    </source>
</evidence>
<dbReference type="AlphaFoldDB" id="A0A0G1YEQ0"/>
<evidence type="ECO:0000256" key="10">
    <source>
        <dbReference type="ARBA" id="ARBA00022960"/>
    </source>
</evidence>
<evidence type="ECO:0000256" key="13">
    <source>
        <dbReference type="ARBA" id="ARBA00023306"/>
    </source>
</evidence>
<dbReference type="HAMAP" id="MF_00037">
    <property type="entry name" value="MurB"/>
    <property type="match status" value="1"/>
</dbReference>
<evidence type="ECO:0000256" key="16">
    <source>
        <dbReference type="HAMAP-Rule" id="MF_00037"/>
    </source>
</evidence>
<comment type="cofactor">
    <cofactor evidence="1 16">
        <name>FAD</name>
        <dbReference type="ChEBI" id="CHEBI:57692"/>
    </cofactor>
</comment>
<evidence type="ECO:0000256" key="2">
    <source>
        <dbReference type="ARBA" id="ARBA00003921"/>
    </source>
</evidence>
<dbReference type="InterPro" id="IPR006094">
    <property type="entry name" value="Oxid_FAD_bind_N"/>
</dbReference>
<dbReference type="InterPro" id="IPR003170">
    <property type="entry name" value="MurB"/>
</dbReference>
<evidence type="ECO:0000313" key="18">
    <source>
        <dbReference type="EMBL" id="KKW41691.1"/>
    </source>
</evidence>
<feature type="active site" evidence="16">
    <location>
        <position position="166"/>
    </location>
</feature>
<dbReference type="InterPro" id="IPR016167">
    <property type="entry name" value="FAD-bd_PCMH_sub1"/>
</dbReference>
<sequence length="319" mass="34267">MYQELQRFGRVKTNEPLAKHTTFKIGGPADFFVVAEDKNNLVALLRWLDGEGAAYFILGGGSNLLVRDEGYRGVVINLKNAMCEVNGALVTAGAGCATVEVARQSIQAGLTGFEWGVGVPGTIGGAVRGNAGAMGGETGESVSAVEVYRSGEVVSVPGSECGFRYRESVFKRNHDVILSATLALEKSENKEGMRKALENLQYRTKTQPQGYASTGCIFKNVEISQLSPEIKNKIETMYPEDADIRRFFTLGKLSAGWLIEASGMKGARAGAAAVSERHGNFVVNLGAATAADVLSLIERTKEKVYTKFGIAIEEEIQII</sequence>
<dbReference type="PANTHER" id="PTHR21071:SF4">
    <property type="entry name" value="UDP-N-ACETYLENOLPYRUVOYLGLUCOSAMINE REDUCTASE"/>
    <property type="match status" value="1"/>
</dbReference>
<evidence type="ECO:0000313" key="19">
    <source>
        <dbReference type="Proteomes" id="UP000033870"/>
    </source>
</evidence>
<dbReference type="InterPro" id="IPR016166">
    <property type="entry name" value="FAD-bd_PCMH"/>
</dbReference>
<keyword evidence="7 16" id="KW-0285">Flavoprotein</keyword>
<evidence type="ECO:0000256" key="7">
    <source>
        <dbReference type="ARBA" id="ARBA00022630"/>
    </source>
</evidence>
<reference evidence="18 19" key="1">
    <citation type="journal article" date="2015" name="Nature">
        <title>rRNA introns, odd ribosomes, and small enigmatic genomes across a large radiation of phyla.</title>
        <authorList>
            <person name="Brown C.T."/>
            <person name="Hug L.A."/>
            <person name="Thomas B.C."/>
            <person name="Sharon I."/>
            <person name="Castelle C.J."/>
            <person name="Singh A."/>
            <person name="Wilkins M.J."/>
            <person name="Williams K.H."/>
            <person name="Banfield J.F."/>
        </authorList>
    </citation>
    <scope>NUCLEOTIDE SEQUENCE [LARGE SCALE GENOMIC DNA]</scope>
</reference>
<feature type="domain" description="FAD-binding PCMH-type" evidence="17">
    <location>
        <begin position="24"/>
        <end position="187"/>
    </location>
</feature>
<comment type="caution">
    <text evidence="18">The sequence shown here is derived from an EMBL/GenBank/DDBJ whole genome shotgun (WGS) entry which is preliminary data.</text>
</comment>
<keyword evidence="10 16" id="KW-0133">Cell shape</keyword>
<name>A0A0G1YEQ0_9BACT</name>
<gene>
    <name evidence="16" type="primary">murB</name>
    <name evidence="18" type="ORF">UY92_C0014G0016</name>
</gene>
<evidence type="ECO:0000256" key="4">
    <source>
        <dbReference type="ARBA" id="ARBA00004752"/>
    </source>
</evidence>
<keyword evidence="8 16" id="KW-0274">FAD</keyword>
<dbReference type="GO" id="GO:0071555">
    <property type="term" value="P:cell wall organization"/>
    <property type="evidence" value="ECO:0007669"/>
    <property type="project" value="UniProtKB-KW"/>
</dbReference>
<dbReference type="PANTHER" id="PTHR21071">
    <property type="entry name" value="UDP-N-ACETYLENOLPYRUVOYLGLUCOSAMINE REDUCTASE"/>
    <property type="match status" value="1"/>
</dbReference>
<feature type="active site" evidence="16">
    <location>
        <position position="315"/>
    </location>
</feature>
<dbReference type="PROSITE" id="PS51387">
    <property type="entry name" value="FAD_PCMH"/>
    <property type="match status" value="1"/>
</dbReference>
<dbReference type="InterPro" id="IPR016169">
    <property type="entry name" value="FAD-bd_PCMH_sub2"/>
</dbReference>
<comment type="similarity">
    <text evidence="16">Belongs to the MurB family.</text>
</comment>
<evidence type="ECO:0000256" key="3">
    <source>
        <dbReference type="ARBA" id="ARBA00004496"/>
    </source>
</evidence>
<dbReference type="InterPro" id="IPR011601">
    <property type="entry name" value="MurB_C"/>
</dbReference>
<dbReference type="NCBIfam" id="NF010480">
    <property type="entry name" value="PRK13905.1"/>
    <property type="match status" value="1"/>
</dbReference>
<dbReference type="InterPro" id="IPR036635">
    <property type="entry name" value="MurB_C_sf"/>
</dbReference>
<evidence type="ECO:0000256" key="8">
    <source>
        <dbReference type="ARBA" id="ARBA00022827"/>
    </source>
</evidence>
<comment type="subcellular location">
    <subcellularLocation>
        <location evidence="3 16">Cytoplasm</location>
    </subcellularLocation>
</comment>
<evidence type="ECO:0000256" key="12">
    <source>
        <dbReference type="ARBA" id="ARBA00023002"/>
    </source>
</evidence>
<organism evidence="18 19">
    <name type="scientific">Candidatus Magasanikbacteria bacterium GW2011_GWA2_56_11</name>
    <dbReference type="NCBI Taxonomy" id="1619044"/>
    <lineage>
        <taxon>Bacteria</taxon>
        <taxon>Candidatus Magasanikiibacteriota</taxon>
    </lineage>
</organism>
<dbReference type="Gene3D" id="3.30.465.10">
    <property type="match status" value="1"/>
</dbReference>